<evidence type="ECO:0000313" key="5">
    <source>
        <dbReference type="Proteomes" id="UP000824469"/>
    </source>
</evidence>
<dbReference type="InterPro" id="IPR036875">
    <property type="entry name" value="Znf_CCHC_sf"/>
</dbReference>
<feature type="compositionally biased region" description="Basic and acidic residues" evidence="2">
    <location>
        <begin position="146"/>
        <end position="188"/>
    </location>
</feature>
<organism evidence="4 5">
    <name type="scientific">Taxus chinensis</name>
    <name type="common">Chinese yew</name>
    <name type="synonym">Taxus wallichiana var. chinensis</name>
    <dbReference type="NCBI Taxonomy" id="29808"/>
    <lineage>
        <taxon>Eukaryota</taxon>
        <taxon>Viridiplantae</taxon>
        <taxon>Streptophyta</taxon>
        <taxon>Embryophyta</taxon>
        <taxon>Tracheophyta</taxon>
        <taxon>Spermatophyta</taxon>
        <taxon>Pinopsida</taxon>
        <taxon>Pinidae</taxon>
        <taxon>Conifers II</taxon>
        <taxon>Cupressales</taxon>
        <taxon>Taxaceae</taxon>
        <taxon>Taxus</taxon>
    </lineage>
</organism>
<feature type="domain" description="CCHC-type" evidence="3">
    <location>
        <begin position="76"/>
        <end position="91"/>
    </location>
</feature>
<dbReference type="Proteomes" id="UP000824469">
    <property type="component" value="Unassembled WGS sequence"/>
</dbReference>
<evidence type="ECO:0000256" key="1">
    <source>
        <dbReference type="PROSITE-ProRule" id="PRU00047"/>
    </source>
</evidence>
<dbReference type="PROSITE" id="PS50158">
    <property type="entry name" value="ZF_CCHC"/>
    <property type="match status" value="2"/>
</dbReference>
<protein>
    <recommendedName>
        <fullName evidence="3">CCHC-type domain-containing protein</fullName>
    </recommendedName>
</protein>
<accession>A0AA38KU82</accession>
<gene>
    <name evidence="4" type="ORF">KI387_036825</name>
</gene>
<keyword evidence="5" id="KW-1185">Reference proteome</keyword>
<evidence type="ECO:0000256" key="2">
    <source>
        <dbReference type="SAM" id="MobiDB-lite"/>
    </source>
</evidence>
<dbReference type="Pfam" id="PF00098">
    <property type="entry name" value="zf-CCHC"/>
    <property type="match status" value="1"/>
</dbReference>
<dbReference type="InterPro" id="IPR001878">
    <property type="entry name" value="Znf_CCHC"/>
</dbReference>
<feature type="region of interest" description="Disordered" evidence="2">
    <location>
        <begin position="93"/>
        <end position="199"/>
    </location>
</feature>
<dbReference type="EMBL" id="JAHRHJ020000007">
    <property type="protein sequence ID" value="KAH9308914.1"/>
    <property type="molecule type" value="Genomic_DNA"/>
</dbReference>
<comment type="caution">
    <text evidence="4">The sequence shown here is derived from an EMBL/GenBank/DDBJ whole genome shotgun (WGS) entry which is preliminary data.</text>
</comment>
<keyword evidence="1" id="KW-0863">Zinc-finger</keyword>
<dbReference type="Gene3D" id="4.10.60.10">
    <property type="entry name" value="Zinc finger, CCHC-type"/>
    <property type="match status" value="1"/>
</dbReference>
<evidence type="ECO:0000259" key="3">
    <source>
        <dbReference type="PROSITE" id="PS50158"/>
    </source>
</evidence>
<dbReference type="AlphaFoldDB" id="A0AA38KU82"/>
<dbReference type="GO" id="GO:0003676">
    <property type="term" value="F:nucleic acid binding"/>
    <property type="evidence" value="ECO:0007669"/>
    <property type="project" value="InterPro"/>
</dbReference>
<feature type="domain" description="CCHC-type" evidence="3">
    <location>
        <begin position="46"/>
        <end position="59"/>
    </location>
</feature>
<proteinExistence type="predicted"/>
<dbReference type="SUPFAM" id="SSF57756">
    <property type="entry name" value="Retrovirus zinc finger-like domains"/>
    <property type="match status" value="1"/>
</dbReference>
<sequence>MHQGMRSFSMAIYACNVLGHREKDCERRFSRNGQSWVYERFFNGHCYECTEYGHKAIDCGWNLSSYQSKGKKSVMCYNCQNFGHIATYCPDRSSRQNKGVQKGRKVKEMYIKRSDPMSDIKNEPEHDKKSDSIETIKVINESDPTNEAKEKPKPVRTFEESNHGNQAKKGDSKEEVQSTKSEPIRFVKEGSSSNKMSDVVDKKKEIKSVKPKIESSKSGLLALVENEPMFEENHICLSGFQLKETVKKDSRISQRIETKKEKVKTIKSDQSSRQEGFWSKEVKKDKVDLKPSVPVKRKRVLKIDNNVDGRKMEIWESPKFWVL</sequence>
<dbReference type="SMART" id="SM00343">
    <property type="entry name" value="ZnF_C2HC"/>
    <property type="match status" value="3"/>
</dbReference>
<name>A0AA38KU82_TAXCH</name>
<evidence type="ECO:0000313" key="4">
    <source>
        <dbReference type="EMBL" id="KAH9308914.1"/>
    </source>
</evidence>
<feature type="compositionally biased region" description="Basic and acidic residues" evidence="2">
    <location>
        <begin position="106"/>
        <end position="134"/>
    </location>
</feature>
<reference evidence="4 5" key="1">
    <citation type="journal article" date="2021" name="Nat. Plants">
        <title>The Taxus genome provides insights into paclitaxel biosynthesis.</title>
        <authorList>
            <person name="Xiong X."/>
            <person name="Gou J."/>
            <person name="Liao Q."/>
            <person name="Li Y."/>
            <person name="Zhou Q."/>
            <person name="Bi G."/>
            <person name="Li C."/>
            <person name="Du R."/>
            <person name="Wang X."/>
            <person name="Sun T."/>
            <person name="Guo L."/>
            <person name="Liang H."/>
            <person name="Lu P."/>
            <person name="Wu Y."/>
            <person name="Zhang Z."/>
            <person name="Ro D.K."/>
            <person name="Shang Y."/>
            <person name="Huang S."/>
            <person name="Yan J."/>
        </authorList>
    </citation>
    <scope>NUCLEOTIDE SEQUENCE [LARGE SCALE GENOMIC DNA]</scope>
    <source>
        <strain evidence="4">Ta-2019</strain>
    </source>
</reference>
<keyword evidence="1" id="KW-0479">Metal-binding</keyword>
<dbReference type="GO" id="GO:0008270">
    <property type="term" value="F:zinc ion binding"/>
    <property type="evidence" value="ECO:0007669"/>
    <property type="project" value="UniProtKB-KW"/>
</dbReference>
<keyword evidence="1" id="KW-0862">Zinc</keyword>